<dbReference type="GO" id="GO:0016709">
    <property type="term" value="F:oxidoreductase activity, acting on paired donors, with incorporation or reduction of molecular oxygen, NAD(P)H as one donor, and incorporation of one atom of oxygen"/>
    <property type="evidence" value="ECO:0007669"/>
    <property type="project" value="UniProtKB-ARBA"/>
</dbReference>
<reference evidence="6 7" key="1">
    <citation type="submission" date="2018-06" db="EMBL/GenBank/DDBJ databases">
        <title>Draft genome sequence of Modestobacter versicolor CP153-2.</title>
        <authorList>
            <person name="Gundlapally S.R."/>
        </authorList>
    </citation>
    <scope>NUCLEOTIDE SEQUENCE [LARGE SCALE GENOMIC DNA]</scope>
    <source>
        <strain evidence="6 7">CP153-2</strain>
    </source>
</reference>
<evidence type="ECO:0000313" key="6">
    <source>
        <dbReference type="EMBL" id="PZA23137.1"/>
    </source>
</evidence>
<evidence type="ECO:0000256" key="2">
    <source>
        <dbReference type="ARBA" id="ARBA00022630"/>
    </source>
</evidence>
<dbReference type="EMBL" id="JACIBU010000001">
    <property type="protein sequence ID" value="MBB3674550.1"/>
    <property type="molecule type" value="Genomic_DNA"/>
</dbReference>
<organism evidence="6 7">
    <name type="scientific">Modestobacter versicolor</name>
    <dbReference type="NCBI Taxonomy" id="429133"/>
    <lineage>
        <taxon>Bacteria</taxon>
        <taxon>Bacillati</taxon>
        <taxon>Actinomycetota</taxon>
        <taxon>Actinomycetes</taxon>
        <taxon>Geodermatophilales</taxon>
        <taxon>Geodermatophilaceae</taxon>
        <taxon>Modestobacter</taxon>
    </lineage>
</organism>
<protein>
    <submittedName>
        <fullName evidence="5">2-polyprenyl-6-methoxyphenol hydroxylase-like FAD-dependent oxidoreductase</fullName>
    </submittedName>
    <submittedName>
        <fullName evidence="6">Monooxygenase</fullName>
    </submittedName>
</protein>
<feature type="domain" description="FAD-binding" evidence="4">
    <location>
        <begin position="8"/>
        <end position="354"/>
    </location>
</feature>
<dbReference type="GO" id="GO:0071949">
    <property type="term" value="F:FAD binding"/>
    <property type="evidence" value="ECO:0007669"/>
    <property type="project" value="InterPro"/>
</dbReference>
<comment type="caution">
    <text evidence="6">The sequence shown here is derived from an EMBL/GenBank/DDBJ whole genome shotgun (WGS) entry which is preliminary data.</text>
</comment>
<evidence type="ECO:0000313" key="8">
    <source>
        <dbReference type="Proteomes" id="UP000580718"/>
    </source>
</evidence>
<dbReference type="InterPro" id="IPR050641">
    <property type="entry name" value="RIFMO-like"/>
</dbReference>
<gene>
    <name evidence="6" type="ORF">DMO24_01320</name>
    <name evidence="5" type="ORF">FHX36_000285</name>
</gene>
<evidence type="ECO:0000313" key="7">
    <source>
        <dbReference type="Proteomes" id="UP000247602"/>
    </source>
</evidence>
<sequence>MTGGQVRSQVVVVGGGPVGTGLAIGLGQLGVRCAVVERRAEPQPVPKGQNLTQRTMELMRAWGVEDRVRAGRTIPVEHGSRGLTAYGTLLGEHTHEWLRRSAVRRFYATDNERLPQYATERALRERVAELPEVAVHHGWRVEDVQQDDAGVRVRARDAAGEVLEVDAEYAVGCDGSRSVVREAAGITQHGTDHEQLMVLLVFRSSRLEDLVARHPGTSFFNVLHPDLAGYWQFLGRVDAGGTWFFHAPVAPGTDDRSTDFRPLLWAAVGAEFDVDVEHVGFWDMRFSLADRYRQGRLLLAGDAAHSHPPYGGYGINTGFEDAANLAWKLAGTLQGWGGPGLLDSYDAERRPVFASTRDDFIARSIEVDGEFLATYDPVADPAAFEAAWAARAPAAAAEVATYEPHYEGSPVVVGGGPGRPGARGRHEVRARPGHHLAPQPEGTDVDLFDQLTGGGFVLLRAGTAGGELVAAAGRASVPLRVVDVPAEVREAYGADLVLVRPDQFVAWVGDACPDADAVVATATGRARC</sequence>
<reference evidence="5 8" key="2">
    <citation type="submission" date="2020-08" db="EMBL/GenBank/DDBJ databases">
        <title>Sequencing the genomes of 1000 actinobacteria strains.</title>
        <authorList>
            <person name="Klenk H.-P."/>
        </authorList>
    </citation>
    <scope>NUCLEOTIDE SEQUENCE [LARGE SCALE GENOMIC DNA]</scope>
    <source>
        <strain evidence="5 8">DSM 16678</strain>
    </source>
</reference>
<dbReference type="InterPro" id="IPR002938">
    <property type="entry name" value="FAD-bd"/>
</dbReference>
<dbReference type="InterPro" id="IPR036188">
    <property type="entry name" value="FAD/NAD-bd_sf"/>
</dbReference>
<evidence type="ECO:0000256" key="3">
    <source>
        <dbReference type="ARBA" id="ARBA00022827"/>
    </source>
</evidence>
<dbReference type="Proteomes" id="UP000580718">
    <property type="component" value="Unassembled WGS sequence"/>
</dbReference>
<dbReference type="SUPFAM" id="SSF51905">
    <property type="entry name" value="FAD/NAD(P)-binding domain"/>
    <property type="match status" value="1"/>
</dbReference>
<dbReference type="Gene3D" id="3.40.30.120">
    <property type="match status" value="1"/>
</dbReference>
<dbReference type="RefSeq" id="WP_110550554.1">
    <property type="nucleotide sequence ID" value="NZ_JACIBU010000001.1"/>
</dbReference>
<dbReference type="Gene3D" id="3.30.9.10">
    <property type="entry name" value="D-Amino Acid Oxidase, subunit A, domain 2"/>
    <property type="match status" value="1"/>
</dbReference>
<evidence type="ECO:0000313" key="5">
    <source>
        <dbReference type="EMBL" id="MBB3674550.1"/>
    </source>
</evidence>
<dbReference type="EMBL" id="QKNV01000011">
    <property type="protein sequence ID" value="PZA23137.1"/>
    <property type="molecule type" value="Genomic_DNA"/>
</dbReference>
<evidence type="ECO:0000256" key="1">
    <source>
        <dbReference type="ARBA" id="ARBA00001974"/>
    </source>
</evidence>
<keyword evidence="3" id="KW-0274">FAD</keyword>
<dbReference type="PANTHER" id="PTHR43004">
    <property type="entry name" value="TRK SYSTEM POTASSIUM UPTAKE PROTEIN"/>
    <property type="match status" value="1"/>
</dbReference>
<dbReference type="PRINTS" id="PR00420">
    <property type="entry name" value="RNGMNOXGNASE"/>
</dbReference>
<dbReference type="Proteomes" id="UP000247602">
    <property type="component" value="Unassembled WGS sequence"/>
</dbReference>
<dbReference type="PANTHER" id="PTHR43004:SF19">
    <property type="entry name" value="BINDING MONOOXYGENASE, PUTATIVE (JCVI)-RELATED"/>
    <property type="match status" value="1"/>
</dbReference>
<dbReference type="Pfam" id="PF21274">
    <property type="entry name" value="Rng_hyd_C"/>
    <property type="match status" value="1"/>
</dbReference>
<comment type="cofactor">
    <cofactor evidence="1">
        <name>FAD</name>
        <dbReference type="ChEBI" id="CHEBI:57692"/>
    </cofactor>
</comment>
<proteinExistence type="predicted"/>
<dbReference type="Pfam" id="PF01494">
    <property type="entry name" value="FAD_binding_3"/>
    <property type="match status" value="1"/>
</dbReference>
<accession>A0A323VEH1</accession>
<dbReference type="AlphaFoldDB" id="A0A323VEH1"/>
<keyword evidence="6" id="KW-0503">Monooxygenase</keyword>
<name>A0A323VEH1_9ACTN</name>
<evidence type="ECO:0000259" key="4">
    <source>
        <dbReference type="Pfam" id="PF01494"/>
    </source>
</evidence>
<keyword evidence="6" id="KW-0560">Oxidoreductase</keyword>
<dbReference type="Gene3D" id="3.50.50.60">
    <property type="entry name" value="FAD/NAD(P)-binding domain"/>
    <property type="match status" value="1"/>
</dbReference>
<dbReference type="OrthoDB" id="8670884at2"/>
<keyword evidence="2" id="KW-0285">Flavoprotein</keyword>
<keyword evidence="7" id="KW-1185">Reference proteome</keyword>